<accession>A0A2H1WQV7</accession>
<protein>
    <submittedName>
        <fullName evidence="2">SFRICE_039858</fullName>
    </submittedName>
</protein>
<feature type="coiled-coil region" evidence="1">
    <location>
        <begin position="106"/>
        <end position="154"/>
    </location>
</feature>
<proteinExistence type="predicted"/>
<organism evidence="2">
    <name type="scientific">Spodoptera frugiperda</name>
    <name type="common">Fall armyworm</name>
    <dbReference type="NCBI Taxonomy" id="7108"/>
    <lineage>
        <taxon>Eukaryota</taxon>
        <taxon>Metazoa</taxon>
        <taxon>Ecdysozoa</taxon>
        <taxon>Arthropoda</taxon>
        <taxon>Hexapoda</taxon>
        <taxon>Insecta</taxon>
        <taxon>Pterygota</taxon>
        <taxon>Neoptera</taxon>
        <taxon>Endopterygota</taxon>
        <taxon>Lepidoptera</taxon>
        <taxon>Glossata</taxon>
        <taxon>Ditrysia</taxon>
        <taxon>Noctuoidea</taxon>
        <taxon>Noctuidae</taxon>
        <taxon>Amphipyrinae</taxon>
        <taxon>Spodoptera</taxon>
    </lineage>
</organism>
<gene>
    <name evidence="2" type="ORF">SFRICE_039858</name>
</gene>
<evidence type="ECO:0000313" key="2">
    <source>
        <dbReference type="EMBL" id="SOQ55342.1"/>
    </source>
</evidence>
<dbReference type="EMBL" id="ODYU01010320">
    <property type="protein sequence ID" value="SOQ55342.1"/>
    <property type="molecule type" value="Genomic_DNA"/>
</dbReference>
<sequence length="159" mass="18170">MASVLLEWGCCTKEGINENEQNINCIMCNKSYHILCLTLPEIPSDSEIFSQIALNSPPNSNPVTAEEVRSIVQKVIQVQYATMLQQMNTIIVNTINTELAPVRKDIQELQASLTFHTEEFDKLQSKYKEISDETKCLNNENEHLKNTVSDLNTRINYFE</sequence>
<keyword evidence="1" id="KW-0175">Coiled coil</keyword>
<dbReference type="AlphaFoldDB" id="A0A2H1WQV7"/>
<name>A0A2H1WQV7_SPOFR</name>
<reference evidence="2" key="1">
    <citation type="submission" date="2016-07" db="EMBL/GenBank/DDBJ databases">
        <authorList>
            <person name="Bretaudeau A."/>
        </authorList>
    </citation>
    <scope>NUCLEOTIDE SEQUENCE</scope>
    <source>
        <strain evidence="2">Rice</strain>
        <tissue evidence="2">Whole body</tissue>
    </source>
</reference>
<evidence type="ECO:0000256" key="1">
    <source>
        <dbReference type="SAM" id="Coils"/>
    </source>
</evidence>